<sequence length="317" mass="33509">MLYVQSLDRIVGPLLPVACVILLGFIAGKRGKLTHSDSLLISRLVLGWIMPALLFVGMANTPRAQLLDFKYIFATVIGIIGMFLLALGIGWLRLRDLKAATLKGLVNGFPDAAFMGIPILGAMYGPQSIYSVLVLNLVATLIMIPLTITLLTIADGKGSGVQAFVSSLSTAVRRPLVWAPALGILLSMLEFKLPAVAAESFNLLGKATPGVSLFCLGLIMSTDTLKMSGEVWTNLGLKLFVQPALMFGAMVVLGRHGLFAQQMILLSALPSATIPAMFANQAGVYQSEAATSILISTVLSIVTFSAAIYLIDGGLAA</sequence>
<comment type="subcellular location">
    <subcellularLocation>
        <location evidence="1">Cell membrane</location>
        <topology evidence="1">Multi-pass membrane protein</topology>
    </subcellularLocation>
</comment>
<keyword evidence="5 8" id="KW-0812">Transmembrane</keyword>
<evidence type="ECO:0000256" key="1">
    <source>
        <dbReference type="ARBA" id="ARBA00004651"/>
    </source>
</evidence>
<evidence type="ECO:0000313" key="10">
    <source>
        <dbReference type="Proteomes" id="UP000478064"/>
    </source>
</evidence>
<feature type="transmembrane region" description="Helical" evidence="8">
    <location>
        <begin position="259"/>
        <end position="278"/>
    </location>
</feature>
<dbReference type="InterPro" id="IPR038770">
    <property type="entry name" value="Na+/solute_symporter_sf"/>
</dbReference>
<dbReference type="Proteomes" id="UP000478064">
    <property type="component" value="Unassembled WGS sequence"/>
</dbReference>
<accession>A0A6L5HNT7</accession>
<evidence type="ECO:0000256" key="2">
    <source>
        <dbReference type="ARBA" id="ARBA00010145"/>
    </source>
</evidence>
<gene>
    <name evidence="9" type="ORF">GHO27_04805</name>
</gene>
<dbReference type="InterPro" id="IPR004776">
    <property type="entry name" value="Mem_transp_PIN-like"/>
</dbReference>
<dbReference type="GO" id="GO:0055085">
    <property type="term" value="P:transmembrane transport"/>
    <property type="evidence" value="ECO:0007669"/>
    <property type="project" value="InterPro"/>
</dbReference>
<evidence type="ECO:0000256" key="5">
    <source>
        <dbReference type="ARBA" id="ARBA00022692"/>
    </source>
</evidence>
<feature type="transmembrane region" description="Helical" evidence="8">
    <location>
        <begin position="71"/>
        <end position="92"/>
    </location>
</feature>
<keyword evidence="4" id="KW-1003">Cell membrane</keyword>
<reference evidence="9 10" key="1">
    <citation type="submission" date="2019-10" db="EMBL/GenBank/DDBJ databases">
        <title>Evaluation of single-gene subtyping targets for Pseudomonas.</title>
        <authorList>
            <person name="Reichler S.J."/>
            <person name="Orsi R.H."/>
            <person name="Wiedmann M."/>
            <person name="Martin N.H."/>
            <person name="Murphy S.I."/>
        </authorList>
    </citation>
    <scope>NUCLEOTIDE SEQUENCE [LARGE SCALE GENOMIC DNA]</scope>
    <source>
        <strain evidence="9 10">FSL R10-1637</strain>
    </source>
</reference>
<evidence type="ECO:0000256" key="4">
    <source>
        <dbReference type="ARBA" id="ARBA00022475"/>
    </source>
</evidence>
<protein>
    <submittedName>
        <fullName evidence="9">AEC family transporter</fullName>
    </submittedName>
</protein>
<dbReference type="EMBL" id="WIVU01000006">
    <property type="protein sequence ID" value="MQU04999.1"/>
    <property type="molecule type" value="Genomic_DNA"/>
</dbReference>
<comment type="caution">
    <text evidence="9">The sequence shown here is derived from an EMBL/GenBank/DDBJ whole genome shotgun (WGS) entry which is preliminary data.</text>
</comment>
<feature type="transmembrane region" description="Helical" evidence="8">
    <location>
        <begin position="201"/>
        <end position="219"/>
    </location>
</feature>
<dbReference type="AlphaFoldDB" id="A0A6L5HNT7"/>
<evidence type="ECO:0000256" key="7">
    <source>
        <dbReference type="ARBA" id="ARBA00023136"/>
    </source>
</evidence>
<evidence type="ECO:0000256" key="8">
    <source>
        <dbReference type="SAM" id="Phobius"/>
    </source>
</evidence>
<comment type="similarity">
    <text evidence="2">Belongs to the auxin efflux carrier (TC 2.A.69) family.</text>
</comment>
<feature type="transmembrane region" description="Helical" evidence="8">
    <location>
        <begin position="40"/>
        <end position="59"/>
    </location>
</feature>
<dbReference type="Gene3D" id="1.20.1530.20">
    <property type="match status" value="1"/>
</dbReference>
<keyword evidence="3" id="KW-0813">Transport</keyword>
<dbReference type="Pfam" id="PF03547">
    <property type="entry name" value="Mem_trans"/>
    <property type="match status" value="1"/>
</dbReference>
<keyword evidence="6 8" id="KW-1133">Transmembrane helix</keyword>
<feature type="transmembrane region" description="Helical" evidence="8">
    <location>
        <begin position="130"/>
        <end position="154"/>
    </location>
</feature>
<dbReference type="PANTHER" id="PTHR36838">
    <property type="entry name" value="AUXIN EFFLUX CARRIER FAMILY PROTEIN"/>
    <property type="match status" value="1"/>
</dbReference>
<feature type="transmembrane region" description="Helical" evidence="8">
    <location>
        <begin position="290"/>
        <end position="311"/>
    </location>
</feature>
<dbReference type="PANTHER" id="PTHR36838:SF1">
    <property type="entry name" value="SLR1864 PROTEIN"/>
    <property type="match status" value="1"/>
</dbReference>
<keyword evidence="7 8" id="KW-0472">Membrane</keyword>
<feature type="transmembrane region" description="Helical" evidence="8">
    <location>
        <begin position="6"/>
        <end position="28"/>
    </location>
</feature>
<feature type="transmembrane region" description="Helical" evidence="8">
    <location>
        <begin position="231"/>
        <end position="253"/>
    </location>
</feature>
<evidence type="ECO:0000256" key="3">
    <source>
        <dbReference type="ARBA" id="ARBA00022448"/>
    </source>
</evidence>
<dbReference type="GO" id="GO:0005886">
    <property type="term" value="C:plasma membrane"/>
    <property type="evidence" value="ECO:0007669"/>
    <property type="project" value="UniProtKB-SubCell"/>
</dbReference>
<name>A0A6L5HNT7_9PSED</name>
<proteinExistence type="inferred from homology"/>
<organism evidence="9 10">
    <name type="scientific">Pseudomonas helleri</name>
    <dbReference type="NCBI Taxonomy" id="1608996"/>
    <lineage>
        <taxon>Bacteria</taxon>
        <taxon>Pseudomonadati</taxon>
        <taxon>Pseudomonadota</taxon>
        <taxon>Gammaproteobacteria</taxon>
        <taxon>Pseudomonadales</taxon>
        <taxon>Pseudomonadaceae</taxon>
        <taxon>Pseudomonas</taxon>
    </lineage>
</organism>
<evidence type="ECO:0000256" key="6">
    <source>
        <dbReference type="ARBA" id="ARBA00022989"/>
    </source>
</evidence>
<evidence type="ECO:0000313" key="9">
    <source>
        <dbReference type="EMBL" id="MQU04999.1"/>
    </source>
</evidence>